<evidence type="ECO:0000259" key="2">
    <source>
        <dbReference type="Pfam" id="PF00582"/>
    </source>
</evidence>
<keyword evidence="4" id="KW-1185">Reference proteome</keyword>
<dbReference type="PANTHER" id="PTHR46268:SF6">
    <property type="entry name" value="UNIVERSAL STRESS PROTEIN UP12"/>
    <property type="match status" value="1"/>
</dbReference>
<dbReference type="CDD" id="cd00293">
    <property type="entry name" value="USP-like"/>
    <property type="match status" value="1"/>
</dbReference>
<evidence type="ECO:0000313" key="4">
    <source>
        <dbReference type="Proteomes" id="UP000199440"/>
    </source>
</evidence>
<dbReference type="InterPro" id="IPR006015">
    <property type="entry name" value="Universal_stress_UspA"/>
</dbReference>
<evidence type="ECO:0000256" key="1">
    <source>
        <dbReference type="ARBA" id="ARBA00008791"/>
    </source>
</evidence>
<dbReference type="PRINTS" id="PR01438">
    <property type="entry name" value="UNVRSLSTRESS"/>
</dbReference>
<dbReference type="SUPFAM" id="SSF52402">
    <property type="entry name" value="Adenine nucleotide alpha hydrolases-like"/>
    <property type="match status" value="2"/>
</dbReference>
<feature type="domain" description="UspA" evidence="2">
    <location>
        <begin position="1"/>
        <end position="145"/>
    </location>
</feature>
<accession>A0A1G9JGC7</accession>
<dbReference type="Pfam" id="PF00582">
    <property type="entry name" value="Usp"/>
    <property type="match status" value="1"/>
</dbReference>
<dbReference type="PANTHER" id="PTHR46268">
    <property type="entry name" value="STRESS RESPONSE PROTEIN NHAX"/>
    <property type="match status" value="1"/>
</dbReference>
<dbReference type="Proteomes" id="UP000199440">
    <property type="component" value="Unassembled WGS sequence"/>
</dbReference>
<dbReference type="Gene3D" id="3.40.50.620">
    <property type="entry name" value="HUPs"/>
    <property type="match status" value="2"/>
</dbReference>
<protein>
    <submittedName>
        <fullName evidence="3">Nucleotide-binding universal stress protein, UspA family</fullName>
    </submittedName>
</protein>
<dbReference type="AlphaFoldDB" id="A0A1G9JGC7"/>
<dbReference type="OrthoDB" id="9788959at2"/>
<dbReference type="EMBL" id="FNGV01000001">
    <property type="protein sequence ID" value="SDL36441.1"/>
    <property type="molecule type" value="Genomic_DNA"/>
</dbReference>
<organism evidence="3 4">
    <name type="scientific">Kriegella aquimaris</name>
    <dbReference type="NCBI Taxonomy" id="192904"/>
    <lineage>
        <taxon>Bacteria</taxon>
        <taxon>Pseudomonadati</taxon>
        <taxon>Bacteroidota</taxon>
        <taxon>Flavobacteriia</taxon>
        <taxon>Flavobacteriales</taxon>
        <taxon>Flavobacteriaceae</taxon>
        <taxon>Kriegella</taxon>
    </lineage>
</organism>
<proteinExistence type="inferred from homology"/>
<gene>
    <name evidence="3" type="ORF">SAMN04488514_101539</name>
</gene>
<evidence type="ECO:0000313" key="3">
    <source>
        <dbReference type="EMBL" id="SDL36441.1"/>
    </source>
</evidence>
<name>A0A1G9JGC7_9FLAO</name>
<comment type="similarity">
    <text evidence="1">Belongs to the universal stress protein A family.</text>
</comment>
<dbReference type="RefSeq" id="WP_089884978.1">
    <property type="nucleotide sequence ID" value="NZ_FNGV01000001.1"/>
</dbReference>
<dbReference type="InterPro" id="IPR014729">
    <property type="entry name" value="Rossmann-like_a/b/a_fold"/>
</dbReference>
<reference evidence="3 4" key="1">
    <citation type="submission" date="2016-10" db="EMBL/GenBank/DDBJ databases">
        <authorList>
            <person name="de Groot N.N."/>
        </authorList>
    </citation>
    <scope>NUCLEOTIDE SEQUENCE [LARGE SCALE GENOMIC DNA]</scope>
    <source>
        <strain evidence="3 4">DSM 19886</strain>
    </source>
</reference>
<dbReference type="STRING" id="192904.SAMN04488514_101539"/>
<sequence>MKTILYATDYSDNSVAAFKYAFQMSTQLDMRLVVTHVFDNPQPSDTEGFIDPSLYLGESASKMHRSKLEEFCEAHLGGDWNTTKIQLHAVENRSIVKGIISVAEEWHAQMIVVGMKGESALKELLMGSIAKHLIEKAPCPILAIPEDAQHMPIKTIVYATDFEEEDIFAIRKLAEMAEKLEAEIKIVHISTKEEYDGETQMEWFKEMLQSKVTYERMDFELLFSEDIFESLRLYLGKVNADLMVMLEREGQGFLRKWFHGDLVKKMESYGRVPLLSFKEGNHQLFFFSAVL</sequence>
<dbReference type="InterPro" id="IPR006016">
    <property type="entry name" value="UspA"/>
</dbReference>